<keyword evidence="6 8" id="KW-1133">Transmembrane helix</keyword>
<evidence type="ECO:0000256" key="4">
    <source>
        <dbReference type="ARBA" id="ARBA00022475"/>
    </source>
</evidence>
<evidence type="ECO:0000256" key="6">
    <source>
        <dbReference type="ARBA" id="ARBA00022989"/>
    </source>
</evidence>
<dbReference type="RefSeq" id="WP_249280316.1">
    <property type="nucleotide sequence ID" value="NZ_JACRSS010000002.1"/>
</dbReference>
<feature type="transmembrane region" description="Helical" evidence="8">
    <location>
        <begin position="146"/>
        <end position="168"/>
    </location>
</feature>
<feature type="transmembrane region" description="Helical" evidence="8">
    <location>
        <begin position="109"/>
        <end position="134"/>
    </location>
</feature>
<evidence type="ECO:0000256" key="1">
    <source>
        <dbReference type="ARBA" id="ARBA00004651"/>
    </source>
</evidence>
<gene>
    <name evidence="10" type="ORF">H8693_06490</name>
</gene>
<evidence type="ECO:0000256" key="3">
    <source>
        <dbReference type="ARBA" id="ARBA00022448"/>
    </source>
</evidence>
<dbReference type="GO" id="GO:0015920">
    <property type="term" value="P:lipopolysaccharide transport"/>
    <property type="evidence" value="ECO:0007669"/>
    <property type="project" value="TreeGrafter"/>
</dbReference>
<evidence type="ECO:0000259" key="9">
    <source>
        <dbReference type="PROSITE" id="PS51012"/>
    </source>
</evidence>
<organism evidence="10 11">
    <name type="scientific">Guopingia tenuis</name>
    <dbReference type="NCBI Taxonomy" id="2763656"/>
    <lineage>
        <taxon>Bacteria</taxon>
        <taxon>Bacillati</taxon>
        <taxon>Bacillota</taxon>
        <taxon>Clostridia</taxon>
        <taxon>Christensenellales</taxon>
        <taxon>Christensenellaceae</taxon>
        <taxon>Guopingia</taxon>
    </lineage>
</organism>
<comment type="similarity">
    <text evidence="2 8">Belongs to the ABC-2 integral membrane protein family.</text>
</comment>
<evidence type="ECO:0000256" key="7">
    <source>
        <dbReference type="ARBA" id="ARBA00023136"/>
    </source>
</evidence>
<dbReference type="InterPro" id="IPR047817">
    <property type="entry name" value="ABC2_TM_bact-type"/>
</dbReference>
<dbReference type="Proteomes" id="UP000617951">
    <property type="component" value="Unassembled WGS sequence"/>
</dbReference>
<feature type="transmembrane region" description="Helical" evidence="8">
    <location>
        <begin position="174"/>
        <end position="193"/>
    </location>
</feature>
<comment type="subcellular location">
    <subcellularLocation>
        <location evidence="1 8">Cell membrane</location>
        <topology evidence="1 8">Multi-pass membrane protein</topology>
    </subcellularLocation>
</comment>
<evidence type="ECO:0000313" key="10">
    <source>
        <dbReference type="EMBL" id="MBC8538579.1"/>
    </source>
</evidence>
<reference evidence="10" key="1">
    <citation type="submission" date="2020-08" db="EMBL/GenBank/DDBJ databases">
        <title>Genome public.</title>
        <authorList>
            <person name="Liu C."/>
            <person name="Sun Q."/>
        </authorList>
    </citation>
    <scope>NUCLEOTIDE SEQUENCE</scope>
    <source>
        <strain evidence="10">NSJ-63</strain>
    </source>
</reference>
<proteinExistence type="inferred from homology"/>
<evidence type="ECO:0000256" key="2">
    <source>
        <dbReference type="ARBA" id="ARBA00007783"/>
    </source>
</evidence>
<evidence type="ECO:0000256" key="5">
    <source>
        <dbReference type="ARBA" id="ARBA00022692"/>
    </source>
</evidence>
<evidence type="ECO:0000313" key="11">
    <source>
        <dbReference type="Proteomes" id="UP000617951"/>
    </source>
</evidence>
<evidence type="ECO:0000256" key="8">
    <source>
        <dbReference type="RuleBase" id="RU361157"/>
    </source>
</evidence>
<dbReference type="InterPro" id="IPR013525">
    <property type="entry name" value="ABC2_TM"/>
</dbReference>
<protein>
    <recommendedName>
        <fullName evidence="8">Transport permease protein</fullName>
    </recommendedName>
</protein>
<feature type="transmembrane region" description="Helical" evidence="8">
    <location>
        <begin position="68"/>
        <end position="89"/>
    </location>
</feature>
<dbReference type="AlphaFoldDB" id="A0A926HW25"/>
<dbReference type="PANTHER" id="PTHR30413:SF10">
    <property type="entry name" value="CAPSULE POLYSACCHARIDE EXPORT INNER-MEMBRANE PROTEIN CTRC"/>
    <property type="match status" value="1"/>
</dbReference>
<keyword evidence="3 8" id="KW-0813">Transport</keyword>
<keyword evidence="7 8" id="KW-0472">Membrane</keyword>
<comment type="caution">
    <text evidence="10">The sequence shown here is derived from an EMBL/GenBank/DDBJ whole genome shotgun (WGS) entry which is preliminary data.</text>
</comment>
<dbReference type="GO" id="GO:0140359">
    <property type="term" value="F:ABC-type transporter activity"/>
    <property type="evidence" value="ECO:0007669"/>
    <property type="project" value="InterPro"/>
</dbReference>
<keyword evidence="5 8" id="KW-0812">Transmembrane</keyword>
<sequence>MKEIIKEHAGFLKQIWKLSKSELIITYKGAALGPAWAILNPAITIFVYWFAFALGLRTNSDVRGATFFQFLMVGMIPWFFIKASIMNGADCYLKKSAFITKMPFPVSTIPTFVLLADLYVNLALTLIMYILLLIMGVPPSIYNIQILYYVPLMYFCQLFFTWITAMLSAVSKDFYSAVKAFITAFFWMSGIVFDPYSMADPILRNIVLASPISYICNGFRNTFLYQTWFFETPYETLIFFAWLIVLAFLGSRFYKKLRRTLPDILA</sequence>
<feature type="domain" description="ABC transmembrane type-2" evidence="9">
    <location>
        <begin position="32"/>
        <end position="257"/>
    </location>
</feature>
<name>A0A926HW25_9FIRM</name>
<keyword evidence="11" id="KW-1185">Reference proteome</keyword>
<dbReference type="GO" id="GO:0005886">
    <property type="term" value="C:plasma membrane"/>
    <property type="evidence" value="ECO:0007669"/>
    <property type="project" value="UniProtKB-SubCell"/>
</dbReference>
<dbReference type="PANTHER" id="PTHR30413">
    <property type="entry name" value="INNER MEMBRANE TRANSPORT PERMEASE"/>
    <property type="match status" value="1"/>
</dbReference>
<accession>A0A926HW25</accession>
<dbReference type="Pfam" id="PF01061">
    <property type="entry name" value="ABC2_membrane"/>
    <property type="match status" value="1"/>
</dbReference>
<dbReference type="EMBL" id="JACRSS010000002">
    <property type="protein sequence ID" value="MBC8538579.1"/>
    <property type="molecule type" value="Genomic_DNA"/>
</dbReference>
<keyword evidence="4 8" id="KW-1003">Cell membrane</keyword>
<feature type="transmembrane region" description="Helical" evidence="8">
    <location>
        <begin position="35"/>
        <end position="56"/>
    </location>
</feature>
<dbReference type="PROSITE" id="PS51012">
    <property type="entry name" value="ABC_TM2"/>
    <property type="match status" value="1"/>
</dbReference>
<feature type="transmembrane region" description="Helical" evidence="8">
    <location>
        <begin position="237"/>
        <end position="254"/>
    </location>
</feature>